<name>A0A7K6PSH0_9CORV</name>
<dbReference type="SUPFAM" id="SSF58069">
    <property type="entry name" value="Virus ectodomain"/>
    <property type="match status" value="1"/>
</dbReference>
<keyword evidence="4" id="KW-1185">Reference proteome</keyword>
<feature type="non-terminal residue" evidence="3">
    <location>
        <position position="1"/>
    </location>
</feature>
<proteinExistence type="predicted"/>
<dbReference type="InterPro" id="IPR018154">
    <property type="entry name" value="TLV/ENV_coat_polyprotein"/>
</dbReference>
<gene>
    <name evidence="3" type="primary">Ervv2_1</name>
    <name evidence="3" type="ORF">IFRKOW_R15178</name>
</gene>
<protein>
    <submittedName>
        <fullName evidence="3">ERVV2 protein</fullName>
    </submittedName>
</protein>
<dbReference type="PANTHER" id="PTHR10424">
    <property type="entry name" value="VIRAL ENVELOPE PROTEIN"/>
    <property type="match status" value="1"/>
</dbReference>
<feature type="transmembrane region" description="Helical" evidence="2">
    <location>
        <begin position="70"/>
        <end position="94"/>
    </location>
</feature>
<keyword evidence="2" id="KW-1133">Transmembrane helix</keyword>
<dbReference type="PANTHER" id="PTHR10424:SF73">
    <property type="entry name" value="ENDOGENOUS RETROVIRUS GROUP FC1 ENV POLYPROTEIN-RELATED"/>
    <property type="match status" value="1"/>
</dbReference>
<dbReference type="Proteomes" id="UP000542689">
    <property type="component" value="Unassembled WGS sequence"/>
</dbReference>
<dbReference type="Gene3D" id="1.10.287.210">
    <property type="match status" value="1"/>
</dbReference>
<keyword evidence="1" id="KW-1015">Disulfide bond</keyword>
<dbReference type="AlphaFoldDB" id="A0A7K6PSH0"/>
<feature type="non-terminal residue" evidence="3">
    <location>
        <position position="124"/>
    </location>
</feature>
<reference evidence="3 4" key="1">
    <citation type="submission" date="2019-09" db="EMBL/GenBank/DDBJ databases">
        <title>Bird 10,000 Genomes (B10K) Project - Family phase.</title>
        <authorList>
            <person name="Zhang G."/>
        </authorList>
    </citation>
    <scope>NUCLEOTIDE SEQUENCE [LARGE SCALE GENOMIC DNA]</scope>
    <source>
        <strain evidence="3">B10K-DU-029-41</strain>
        <tissue evidence="3">Liver</tissue>
    </source>
</reference>
<accession>A0A7K6PSH0</accession>
<dbReference type="EMBL" id="VZRS01010074">
    <property type="protein sequence ID" value="NWW64328.1"/>
    <property type="molecule type" value="Genomic_DNA"/>
</dbReference>
<evidence type="ECO:0000313" key="3">
    <source>
        <dbReference type="EMBL" id="NWW64328.1"/>
    </source>
</evidence>
<keyword evidence="2" id="KW-0472">Membrane</keyword>
<sequence length="124" mass="14367">TAQMGEVCTLINTSCCTYIDESGQITTDIHAIWEHARVLHEVTKDNTAWTTHLWESLTSWLPNFNWLKQLFMGILLLGIIILCAFVFSQCFLWCCKQITPPSYSDWKSHQLRHKIEKGTDFQGM</sequence>
<evidence type="ECO:0000313" key="4">
    <source>
        <dbReference type="Proteomes" id="UP000542689"/>
    </source>
</evidence>
<evidence type="ECO:0000256" key="1">
    <source>
        <dbReference type="ARBA" id="ARBA00023157"/>
    </source>
</evidence>
<keyword evidence="2" id="KW-0812">Transmembrane</keyword>
<organism evidence="3 4">
    <name type="scientific">Ifrita kowaldi</name>
    <name type="common">blue-capped ifrita</name>
    <dbReference type="NCBI Taxonomy" id="461245"/>
    <lineage>
        <taxon>Eukaryota</taxon>
        <taxon>Metazoa</taxon>
        <taxon>Chordata</taxon>
        <taxon>Craniata</taxon>
        <taxon>Vertebrata</taxon>
        <taxon>Euteleostomi</taxon>
        <taxon>Archelosauria</taxon>
        <taxon>Archosauria</taxon>
        <taxon>Dinosauria</taxon>
        <taxon>Saurischia</taxon>
        <taxon>Theropoda</taxon>
        <taxon>Coelurosauria</taxon>
        <taxon>Aves</taxon>
        <taxon>Neognathae</taxon>
        <taxon>Neoaves</taxon>
        <taxon>Telluraves</taxon>
        <taxon>Australaves</taxon>
        <taxon>Passeriformes</taxon>
        <taxon>Corvoidea</taxon>
        <taxon>Cinclosomatidae</taxon>
        <taxon>Ifrita</taxon>
    </lineage>
</organism>
<evidence type="ECO:0000256" key="2">
    <source>
        <dbReference type="SAM" id="Phobius"/>
    </source>
</evidence>
<comment type="caution">
    <text evidence="3">The sequence shown here is derived from an EMBL/GenBank/DDBJ whole genome shotgun (WGS) entry which is preliminary data.</text>
</comment>